<keyword evidence="1" id="KW-1133">Transmembrane helix</keyword>
<feature type="transmembrane region" description="Helical" evidence="1">
    <location>
        <begin position="17"/>
        <end position="37"/>
    </location>
</feature>
<keyword evidence="1" id="KW-0472">Membrane</keyword>
<proteinExistence type="predicted"/>
<evidence type="ECO:0000313" key="2">
    <source>
        <dbReference type="EMBL" id="QJA06524.1"/>
    </source>
</evidence>
<dbReference type="RefSeq" id="WP_168719874.1">
    <property type="nucleotide sequence ID" value="NZ_CP042909.1"/>
</dbReference>
<keyword evidence="3" id="KW-1185">Reference proteome</keyword>
<name>A0A6H1WTP8_9BACT</name>
<accession>A0A6H1WTP8</accession>
<gene>
    <name evidence="2" type="ORF">FVE67_06820</name>
</gene>
<feature type="transmembrane region" description="Helical" evidence="1">
    <location>
        <begin position="49"/>
        <end position="66"/>
    </location>
</feature>
<dbReference type="KEGG" id="tmai:FVE67_06820"/>
<organism evidence="2 3">
    <name type="scientific">Thermosulfurimonas marina</name>
    <dbReference type="NCBI Taxonomy" id="2047767"/>
    <lineage>
        <taxon>Bacteria</taxon>
        <taxon>Pseudomonadati</taxon>
        <taxon>Thermodesulfobacteriota</taxon>
        <taxon>Thermodesulfobacteria</taxon>
        <taxon>Thermodesulfobacteriales</taxon>
        <taxon>Thermodesulfobacteriaceae</taxon>
        <taxon>Thermosulfurimonas</taxon>
    </lineage>
</organism>
<evidence type="ECO:0000313" key="3">
    <source>
        <dbReference type="Proteomes" id="UP000501253"/>
    </source>
</evidence>
<protein>
    <recommendedName>
        <fullName evidence="4">Membrane transporter protein</fullName>
    </recommendedName>
</protein>
<reference evidence="2 3" key="1">
    <citation type="submission" date="2019-08" db="EMBL/GenBank/DDBJ databases">
        <title>Complete genome sequence of Thermosulfurimonas marina SU872T, an anaerobic thermophilic chemolithoautotrophic bacterium isolated from a shallow marine hydrothermal vent.</title>
        <authorList>
            <person name="Allioux M."/>
            <person name="Jebbar M."/>
            <person name="Slobodkina G."/>
            <person name="Slobodkin A."/>
            <person name="Moalic Y."/>
            <person name="Frolova A."/>
            <person name="Shao Z."/>
            <person name="Alain K."/>
        </authorList>
    </citation>
    <scope>NUCLEOTIDE SEQUENCE [LARGE SCALE GENOMIC DNA]</scope>
    <source>
        <strain evidence="2 3">SU872</strain>
    </source>
</reference>
<evidence type="ECO:0000256" key="1">
    <source>
        <dbReference type="SAM" id="Phobius"/>
    </source>
</evidence>
<keyword evidence="1" id="KW-0812">Transmembrane</keyword>
<dbReference type="Proteomes" id="UP000501253">
    <property type="component" value="Chromosome"/>
</dbReference>
<evidence type="ECO:0008006" key="4">
    <source>
        <dbReference type="Google" id="ProtNLM"/>
    </source>
</evidence>
<dbReference type="EMBL" id="CP042909">
    <property type="protein sequence ID" value="QJA06524.1"/>
    <property type="molecule type" value="Genomic_DNA"/>
</dbReference>
<sequence length="68" mass="7259">MNSALLPHLSTAHWEPVLTLSLIGAGVVGAFLGARFTSLYVPGNRLKQLFGILIVVMTAYKVYTLLGG</sequence>
<dbReference type="AlphaFoldDB" id="A0A6H1WTP8"/>